<reference evidence="2 3" key="1">
    <citation type="submission" date="2020-08" db="EMBL/GenBank/DDBJ databases">
        <title>Genome public.</title>
        <authorList>
            <person name="Liu C."/>
            <person name="Sun Q."/>
        </authorList>
    </citation>
    <scope>NUCLEOTIDE SEQUENCE [LARGE SCALE GENOMIC DNA]</scope>
    <source>
        <strain evidence="2 3">NSJ-35</strain>
    </source>
</reference>
<evidence type="ECO:0008006" key="4">
    <source>
        <dbReference type="Google" id="ProtNLM"/>
    </source>
</evidence>
<keyword evidence="3" id="KW-1185">Reference proteome</keyword>
<comment type="caution">
    <text evidence="2">The sequence shown here is derived from an EMBL/GenBank/DDBJ whole genome shotgun (WGS) entry which is preliminary data.</text>
</comment>
<sequence length="103" mass="11315">MSEKTTMEKFGGFLGKAKDGIVSFGETVASKSKEMVDVTKLSSKRTQVTGEIDGYYRELGMVVYQQRAIGADAEALFARIAECQEKIQDLTAQIEAAKANRQD</sequence>
<proteinExistence type="predicted"/>
<feature type="coiled-coil region" evidence="1">
    <location>
        <begin position="73"/>
        <end position="100"/>
    </location>
</feature>
<organism evidence="2 3">
    <name type="scientific">Christensenella tenuis</name>
    <dbReference type="NCBI Taxonomy" id="2763033"/>
    <lineage>
        <taxon>Bacteria</taxon>
        <taxon>Bacillati</taxon>
        <taxon>Bacillota</taxon>
        <taxon>Clostridia</taxon>
        <taxon>Christensenellales</taxon>
        <taxon>Christensenellaceae</taxon>
        <taxon>Christensenella</taxon>
    </lineage>
</organism>
<dbReference type="EMBL" id="JACOON010000002">
    <property type="protein sequence ID" value="MBC5647499.1"/>
    <property type="molecule type" value="Genomic_DNA"/>
</dbReference>
<evidence type="ECO:0000256" key="1">
    <source>
        <dbReference type="SAM" id="Coils"/>
    </source>
</evidence>
<dbReference type="RefSeq" id="WP_186857027.1">
    <property type="nucleotide sequence ID" value="NZ_JACOON010000002.1"/>
</dbReference>
<protein>
    <recommendedName>
        <fullName evidence="4">Phasin family protein</fullName>
    </recommendedName>
</protein>
<keyword evidence="1" id="KW-0175">Coiled coil</keyword>
<evidence type="ECO:0000313" key="3">
    <source>
        <dbReference type="Proteomes" id="UP000606889"/>
    </source>
</evidence>
<accession>A0ABR7EEP3</accession>
<gene>
    <name evidence="2" type="ORF">H8S18_04050</name>
</gene>
<dbReference type="Proteomes" id="UP000606889">
    <property type="component" value="Unassembled WGS sequence"/>
</dbReference>
<evidence type="ECO:0000313" key="2">
    <source>
        <dbReference type="EMBL" id="MBC5647499.1"/>
    </source>
</evidence>
<name>A0ABR7EEP3_9FIRM</name>